<dbReference type="Proteomes" id="UP001149079">
    <property type="component" value="Unassembled WGS sequence"/>
</dbReference>
<dbReference type="GeneID" id="81405790"/>
<evidence type="ECO:0000313" key="4">
    <source>
        <dbReference type="Proteomes" id="UP001149079"/>
    </source>
</evidence>
<comment type="caution">
    <text evidence="3">The sequence shown here is derived from an EMBL/GenBank/DDBJ whole genome shotgun (WGS) entry which is preliminary data.</text>
</comment>
<keyword evidence="2" id="KW-1133">Transmembrane helix</keyword>
<feature type="region of interest" description="Disordered" evidence="1">
    <location>
        <begin position="1"/>
        <end position="22"/>
    </location>
</feature>
<dbReference type="AlphaFoldDB" id="A0A9W9GTP5"/>
<gene>
    <name evidence="3" type="ORF">N7515_005876</name>
</gene>
<keyword evidence="2" id="KW-0812">Transmembrane</keyword>
<dbReference type="OrthoDB" id="4296667at2759"/>
<feature type="region of interest" description="Disordered" evidence="1">
    <location>
        <begin position="65"/>
        <end position="99"/>
    </location>
</feature>
<dbReference type="EMBL" id="JAPQKL010000005">
    <property type="protein sequence ID" value="KAJ5129837.1"/>
    <property type="molecule type" value="Genomic_DNA"/>
</dbReference>
<proteinExistence type="predicted"/>
<accession>A0A9W9GTP5</accession>
<evidence type="ECO:0000256" key="1">
    <source>
        <dbReference type="SAM" id="MobiDB-lite"/>
    </source>
</evidence>
<name>A0A9W9GTP5_9EURO</name>
<sequence length="120" mass="13046">MAPIPGSDNALLSREERDSEADAETGLIVVGLIYVSLVAVLALAVGCLCFIRFIKCVRSKLKARRRDGREKYEGSPLKVIEGKEPARPKPAHVAGHGKKQAEVDLTPDYMRKSTALTGSR</sequence>
<dbReference type="RefSeq" id="XP_056520216.1">
    <property type="nucleotide sequence ID" value="XM_056666620.1"/>
</dbReference>
<evidence type="ECO:0000256" key="2">
    <source>
        <dbReference type="SAM" id="Phobius"/>
    </source>
</evidence>
<organism evidence="3 4">
    <name type="scientific">Penicillium bovifimosum</name>
    <dbReference type="NCBI Taxonomy" id="126998"/>
    <lineage>
        <taxon>Eukaryota</taxon>
        <taxon>Fungi</taxon>
        <taxon>Dikarya</taxon>
        <taxon>Ascomycota</taxon>
        <taxon>Pezizomycotina</taxon>
        <taxon>Eurotiomycetes</taxon>
        <taxon>Eurotiomycetidae</taxon>
        <taxon>Eurotiales</taxon>
        <taxon>Aspergillaceae</taxon>
        <taxon>Penicillium</taxon>
    </lineage>
</organism>
<reference evidence="3" key="1">
    <citation type="submission" date="2022-11" db="EMBL/GenBank/DDBJ databases">
        <authorList>
            <person name="Petersen C."/>
        </authorList>
    </citation>
    <scope>NUCLEOTIDE SEQUENCE</scope>
    <source>
        <strain evidence="3">IBT 22155</strain>
    </source>
</reference>
<keyword evidence="4" id="KW-1185">Reference proteome</keyword>
<feature type="transmembrane region" description="Helical" evidence="2">
    <location>
        <begin position="27"/>
        <end position="54"/>
    </location>
</feature>
<protein>
    <submittedName>
        <fullName evidence="3">Uncharacterized protein</fullName>
    </submittedName>
</protein>
<reference evidence="3" key="2">
    <citation type="journal article" date="2023" name="IMA Fungus">
        <title>Comparative genomic study of the Penicillium genus elucidates a diverse pangenome and 15 lateral gene transfer events.</title>
        <authorList>
            <person name="Petersen C."/>
            <person name="Sorensen T."/>
            <person name="Nielsen M.R."/>
            <person name="Sondergaard T.E."/>
            <person name="Sorensen J.L."/>
            <person name="Fitzpatrick D.A."/>
            <person name="Frisvad J.C."/>
            <person name="Nielsen K.L."/>
        </authorList>
    </citation>
    <scope>NUCLEOTIDE SEQUENCE</scope>
    <source>
        <strain evidence="3">IBT 22155</strain>
    </source>
</reference>
<keyword evidence="2" id="KW-0472">Membrane</keyword>
<evidence type="ECO:0000313" key="3">
    <source>
        <dbReference type="EMBL" id="KAJ5129837.1"/>
    </source>
</evidence>